<dbReference type="GO" id="GO:0045717">
    <property type="term" value="P:negative regulation of fatty acid biosynthetic process"/>
    <property type="evidence" value="ECO:0007669"/>
    <property type="project" value="UniProtKB-ARBA"/>
</dbReference>
<keyword evidence="5 11" id="KW-0418">Kinase</keyword>
<dbReference type="InterPro" id="IPR008271">
    <property type="entry name" value="Ser/Thr_kinase_AS"/>
</dbReference>
<organism evidence="11 12">
    <name type="scientific">Demequina activiva</name>
    <dbReference type="NCBI Taxonomy" id="1582364"/>
    <lineage>
        <taxon>Bacteria</taxon>
        <taxon>Bacillati</taxon>
        <taxon>Actinomycetota</taxon>
        <taxon>Actinomycetes</taxon>
        <taxon>Micrococcales</taxon>
        <taxon>Demequinaceae</taxon>
        <taxon>Demequina</taxon>
    </lineage>
</organism>
<evidence type="ECO:0000313" key="12">
    <source>
        <dbReference type="Proteomes" id="UP000652354"/>
    </source>
</evidence>
<keyword evidence="2 11" id="KW-0723">Serine/threonine-protein kinase</keyword>
<dbReference type="CDD" id="cd14014">
    <property type="entry name" value="STKc_PknB_like"/>
    <property type="match status" value="1"/>
</dbReference>
<dbReference type="FunFam" id="1.10.510.10:FF:000021">
    <property type="entry name" value="Serine/threonine protein kinase"/>
    <property type="match status" value="1"/>
</dbReference>
<dbReference type="SMART" id="SM00220">
    <property type="entry name" value="S_TKc"/>
    <property type="match status" value="1"/>
</dbReference>
<name>A0A919Q295_9MICO</name>
<dbReference type="Proteomes" id="UP000652354">
    <property type="component" value="Unassembled WGS sequence"/>
</dbReference>
<reference evidence="11" key="1">
    <citation type="submission" date="2021-01" db="EMBL/GenBank/DDBJ databases">
        <title>Whole genome shotgun sequence of Demequina activiva NBRC 110675.</title>
        <authorList>
            <person name="Komaki H."/>
            <person name="Tamura T."/>
        </authorList>
    </citation>
    <scope>NUCLEOTIDE SEQUENCE</scope>
    <source>
        <strain evidence="11">NBRC 110675</strain>
    </source>
</reference>
<accession>A0A919Q295</accession>
<evidence type="ECO:0000256" key="2">
    <source>
        <dbReference type="ARBA" id="ARBA00022527"/>
    </source>
</evidence>
<dbReference type="InterPro" id="IPR000719">
    <property type="entry name" value="Prot_kinase_dom"/>
</dbReference>
<evidence type="ECO:0000256" key="5">
    <source>
        <dbReference type="ARBA" id="ARBA00022777"/>
    </source>
</evidence>
<dbReference type="Pfam" id="PF00069">
    <property type="entry name" value="Pkinase"/>
    <property type="match status" value="1"/>
</dbReference>
<evidence type="ECO:0000256" key="6">
    <source>
        <dbReference type="ARBA" id="ARBA00022840"/>
    </source>
</evidence>
<evidence type="ECO:0000259" key="10">
    <source>
        <dbReference type="PROSITE" id="PS51178"/>
    </source>
</evidence>
<dbReference type="Gene3D" id="1.10.510.10">
    <property type="entry name" value="Transferase(Phosphotransferase) domain 1"/>
    <property type="match status" value="1"/>
</dbReference>
<dbReference type="InterPro" id="IPR011009">
    <property type="entry name" value="Kinase-like_dom_sf"/>
</dbReference>
<dbReference type="SUPFAM" id="SSF56112">
    <property type="entry name" value="Protein kinase-like (PK-like)"/>
    <property type="match status" value="1"/>
</dbReference>
<keyword evidence="6" id="KW-0067">ATP-binding</keyword>
<dbReference type="EMBL" id="BONR01000002">
    <property type="protein sequence ID" value="GIG54709.1"/>
    <property type="molecule type" value="Genomic_DNA"/>
</dbReference>
<dbReference type="EC" id="2.7.11.1" evidence="1"/>
<dbReference type="PROSITE" id="PS00108">
    <property type="entry name" value="PROTEIN_KINASE_ST"/>
    <property type="match status" value="1"/>
</dbReference>
<dbReference type="Pfam" id="PF03793">
    <property type="entry name" value="PASTA"/>
    <property type="match status" value="4"/>
</dbReference>
<evidence type="ECO:0000256" key="1">
    <source>
        <dbReference type="ARBA" id="ARBA00012513"/>
    </source>
</evidence>
<comment type="caution">
    <text evidence="11">The sequence shown here is derived from an EMBL/GenBank/DDBJ whole genome shotgun (WGS) entry which is preliminary data.</text>
</comment>
<feature type="domain" description="PASTA" evidence="10">
    <location>
        <begin position="452"/>
        <end position="522"/>
    </location>
</feature>
<comment type="catalytic activity">
    <reaction evidence="7">
        <text>L-threonyl-[protein] + ATP = O-phospho-L-threonyl-[protein] + ADP + H(+)</text>
        <dbReference type="Rhea" id="RHEA:46608"/>
        <dbReference type="Rhea" id="RHEA-COMP:11060"/>
        <dbReference type="Rhea" id="RHEA-COMP:11605"/>
        <dbReference type="ChEBI" id="CHEBI:15378"/>
        <dbReference type="ChEBI" id="CHEBI:30013"/>
        <dbReference type="ChEBI" id="CHEBI:30616"/>
        <dbReference type="ChEBI" id="CHEBI:61977"/>
        <dbReference type="ChEBI" id="CHEBI:456216"/>
        <dbReference type="EC" id="2.7.11.1"/>
    </reaction>
</comment>
<dbReference type="Gene3D" id="3.30.10.20">
    <property type="match status" value="4"/>
</dbReference>
<gene>
    <name evidence="11" type="ORF">Dac01nite_14610</name>
</gene>
<evidence type="ECO:0000259" key="9">
    <source>
        <dbReference type="PROSITE" id="PS50011"/>
    </source>
</evidence>
<sequence>MSDTMTDPLIGRLIDGRYEVRERVAAGGMATVYVAHDQRLERDVALKVMHPHLAADASEADFVTRFQKEAKAAARLTHPGMVRVYDQGVDGPLSYLTMEYVEGENLRQRMAHEGTLTVGEALTVTESVLDALAAAHRKGLVHRDVKPENVLLDETDQPKLADFGLARAVTEVTSTTTGMLLGTVAYLAPELVSDGEADARTDVYSCGILLFEMVTGRQPFTAQTALGVASRHVHEDVPPPSATVPWLPAEFDALVATMAAREAASRPDDAAAALALVRQTRAMIDDPTLDRRADPPSGATALVHDDGATTVLDDAPSGSTVALPIGLGGTAVAVDVLDAELMDDDPEAIEPEQPSHRAGWWLGAALATLLVLGSLGFWWYNSVGPGAFTTVPSVAGVAEDGARATLEGLDFVVEIERQYDDTVAAGTAIGTDPGEQTRAPDGSEITLIVSRGARQETIPDVIGMTEAEAIEALGAVGETGFPVGDSTLTYSDTVPAGEVMGVTPGVGETVRHDLEVTLEVSDGPEPIEIPDLTGMTEQEAIAALAQFAIEPTVEYGRTEDVATGEVFAQDPAGGSEGLRTQDVTITVSEGLPLVTVEDVRGMFFDEAKATLEGLGLTVTGDDNPWNFSTVVFNMDPAPNSEVEQGSQVYLEY</sequence>
<evidence type="ECO:0000313" key="11">
    <source>
        <dbReference type="EMBL" id="GIG54709.1"/>
    </source>
</evidence>
<proteinExistence type="predicted"/>
<dbReference type="NCBIfam" id="NF033483">
    <property type="entry name" value="PknB_PASTA_kin"/>
    <property type="match status" value="1"/>
</dbReference>
<evidence type="ECO:0000256" key="3">
    <source>
        <dbReference type="ARBA" id="ARBA00022679"/>
    </source>
</evidence>
<evidence type="ECO:0000256" key="7">
    <source>
        <dbReference type="ARBA" id="ARBA00047899"/>
    </source>
</evidence>
<comment type="catalytic activity">
    <reaction evidence="8">
        <text>L-seryl-[protein] + ATP = O-phospho-L-seryl-[protein] + ADP + H(+)</text>
        <dbReference type="Rhea" id="RHEA:17989"/>
        <dbReference type="Rhea" id="RHEA-COMP:9863"/>
        <dbReference type="Rhea" id="RHEA-COMP:11604"/>
        <dbReference type="ChEBI" id="CHEBI:15378"/>
        <dbReference type="ChEBI" id="CHEBI:29999"/>
        <dbReference type="ChEBI" id="CHEBI:30616"/>
        <dbReference type="ChEBI" id="CHEBI:83421"/>
        <dbReference type="ChEBI" id="CHEBI:456216"/>
        <dbReference type="EC" id="2.7.11.1"/>
    </reaction>
</comment>
<protein>
    <recommendedName>
        <fullName evidence="1">non-specific serine/threonine protein kinase</fullName>
        <ecNumber evidence="1">2.7.11.1</ecNumber>
    </recommendedName>
</protein>
<dbReference type="PANTHER" id="PTHR43289">
    <property type="entry name" value="MITOGEN-ACTIVATED PROTEIN KINASE KINASE KINASE 20-RELATED"/>
    <property type="match status" value="1"/>
</dbReference>
<dbReference type="GO" id="GO:0005524">
    <property type="term" value="F:ATP binding"/>
    <property type="evidence" value="ECO:0007669"/>
    <property type="project" value="UniProtKB-KW"/>
</dbReference>
<dbReference type="GO" id="GO:0004674">
    <property type="term" value="F:protein serine/threonine kinase activity"/>
    <property type="evidence" value="ECO:0007669"/>
    <property type="project" value="UniProtKB-KW"/>
</dbReference>
<feature type="domain" description="PASTA" evidence="10">
    <location>
        <begin position="523"/>
        <end position="589"/>
    </location>
</feature>
<keyword evidence="4" id="KW-0547">Nucleotide-binding</keyword>
<keyword evidence="3" id="KW-0808">Transferase</keyword>
<dbReference type="PANTHER" id="PTHR43289:SF34">
    <property type="entry name" value="SERINE_THREONINE-PROTEIN KINASE YBDM-RELATED"/>
    <property type="match status" value="1"/>
</dbReference>
<dbReference type="SMART" id="SM00740">
    <property type="entry name" value="PASTA"/>
    <property type="match status" value="4"/>
</dbReference>
<feature type="domain" description="PASTA" evidence="10">
    <location>
        <begin position="384"/>
        <end position="451"/>
    </location>
</feature>
<feature type="domain" description="Protein kinase" evidence="9">
    <location>
        <begin position="18"/>
        <end position="289"/>
    </location>
</feature>
<dbReference type="PROSITE" id="PS50011">
    <property type="entry name" value="PROTEIN_KINASE_DOM"/>
    <property type="match status" value="1"/>
</dbReference>
<keyword evidence="12" id="KW-1185">Reference proteome</keyword>
<feature type="domain" description="PASTA" evidence="10">
    <location>
        <begin position="590"/>
        <end position="652"/>
    </location>
</feature>
<dbReference type="CDD" id="cd06577">
    <property type="entry name" value="PASTA_pknB"/>
    <property type="match status" value="4"/>
</dbReference>
<evidence type="ECO:0000256" key="8">
    <source>
        <dbReference type="ARBA" id="ARBA00048679"/>
    </source>
</evidence>
<evidence type="ECO:0000256" key="4">
    <source>
        <dbReference type="ARBA" id="ARBA00022741"/>
    </source>
</evidence>
<dbReference type="FunFam" id="3.30.200.20:FF:000035">
    <property type="entry name" value="Serine/threonine protein kinase Stk1"/>
    <property type="match status" value="1"/>
</dbReference>
<dbReference type="InterPro" id="IPR005543">
    <property type="entry name" value="PASTA_dom"/>
</dbReference>
<dbReference type="Gene3D" id="3.30.200.20">
    <property type="entry name" value="Phosphorylase Kinase, domain 1"/>
    <property type="match status" value="1"/>
</dbReference>
<dbReference type="PROSITE" id="PS51178">
    <property type="entry name" value="PASTA"/>
    <property type="match status" value="4"/>
</dbReference>
<dbReference type="AlphaFoldDB" id="A0A919Q295"/>
<dbReference type="RefSeq" id="WP_203655124.1">
    <property type="nucleotide sequence ID" value="NZ_BONR01000002.1"/>
</dbReference>